<dbReference type="WBParaSite" id="ACRNAN_scaffold5113.g16684.t1">
    <property type="protein sequence ID" value="ACRNAN_scaffold5113.g16684.t1"/>
    <property type="gene ID" value="ACRNAN_scaffold5113.g16684"/>
</dbReference>
<evidence type="ECO:0000256" key="4">
    <source>
        <dbReference type="ARBA" id="ARBA00023157"/>
    </source>
</evidence>
<evidence type="ECO:0000256" key="5">
    <source>
        <dbReference type="ARBA" id="ARBA00023180"/>
    </source>
</evidence>
<evidence type="ECO:0000256" key="6">
    <source>
        <dbReference type="ARBA" id="ARBA00023319"/>
    </source>
</evidence>
<keyword evidence="6" id="KW-0393">Immunoglobulin domain</keyword>
<dbReference type="InterPro" id="IPR003598">
    <property type="entry name" value="Ig_sub2"/>
</dbReference>
<evidence type="ECO:0000313" key="11">
    <source>
        <dbReference type="WBParaSite" id="ACRNAN_scaffold5113.g16684.t1"/>
    </source>
</evidence>
<dbReference type="AlphaFoldDB" id="A0A914E346"/>
<dbReference type="InterPro" id="IPR013783">
    <property type="entry name" value="Ig-like_fold"/>
</dbReference>
<dbReference type="Gene3D" id="2.60.40.10">
    <property type="entry name" value="Immunoglobulins"/>
    <property type="match status" value="6"/>
</dbReference>
<dbReference type="SMART" id="SM00408">
    <property type="entry name" value="IGc2"/>
    <property type="match status" value="4"/>
</dbReference>
<comment type="subcellular location">
    <subcellularLocation>
        <location evidence="1">Membrane</location>
        <topology evidence="1">Single-pass type I membrane protein</topology>
    </subcellularLocation>
</comment>
<dbReference type="SUPFAM" id="SSF48726">
    <property type="entry name" value="Immunoglobulin"/>
    <property type="match status" value="5"/>
</dbReference>
<keyword evidence="5" id="KW-0325">Glycoprotein</keyword>
<dbReference type="Pfam" id="PF13927">
    <property type="entry name" value="Ig_3"/>
    <property type="match status" value="2"/>
</dbReference>
<feature type="chain" id="PRO_5037424704" evidence="8">
    <location>
        <begin position="19"/>
        <end position="700"/>
    </location>
</feature>
<evidence type="ECO:0000313" key="10">
    <source>
        <dbReference type="Proteomes" id="UP000887540"/>
    </source>
</evidence>
<keyword evidence="8" id="KW-0732">Signal</keyword>
<keyword evidence="2" id="KW-0677">Repeat</keyword>
<dbReference type="CDD" id="cd00063">
    <property type="entry name" value="FN3"/>
    <property type="match status" value="1"/>
</dbReference>
<dbReference type="InterPro" id="IPR013098">
    <property type="entry name" value="Ig_I-set"/>
</dbReference>
<organism evidence="10 11">
    <name type="scientific">Acrobeloides nanus</name>
    <dbReference type="NCBI Taxonomy" id="290746"/>
    <lineage>
        <taxon>Eukaryota</taxon>
        <taxon>Metazoa</taxon>
        <taxon>Ecdysozoa</taxon>
        <taxon>Nematoda</taxon>
        <taxon>Chromadorea</taxon>
        <taxon>Rhabditida</taxon>
        <taxon>Tylenchina</taxon>
        <taxon>Cephalobomorpha</taxon>
        <taxon>Cephaloboidea</taxon>
        <taxon>Cephalobidae</taxon>
        <taxon>Acrobeloides</taxon>
    </lineage>
</organism>
<keyword evidence="10" id="KW-1185">Reference proteome</keyword>
<protein>
    <submittedName>
        <fullName evidence="11">Ig-like domain-containing protein</fullName>
    </submittedName>
</protein>
<evidence type="ECO:0000259" key="9">
    <source>
        <dbReference type="PROSITE" id="PS50835"/>
    </source>
</evidence>
<name>A0A914E346_9BILA</name>
<dbReference type="InterPro" id="IPR036179">
    <property type="entry name" value="Ig-like_dom_sf"/>
</dbReference>
<evidence type="ECO:0000256" key="2">
    <source>
        <dbReference type="ARBA" id="ARBA00022737"/>
    </source>
</evidence>
<dbReference type="PANTHER" id="PTHR11640">
    <property type="entry name" value="NEPHRIN"/>
    <property type="match status" value="1"/>
</dbReference>
<evidence type="ECO:0000256" key="1">
    <source>
        <dbReference type="ARBA" id="ARBA00004479"/>
    </source>
</evidence>
<feature type="domain" description="Ig-like" evidence="9">
    <location>
        <begin position="122"/>
        <end position="207"/>
    </location>
</feature>
<dbReference type="InterPro" id="IPR007110">
    <property type="entry name" value="Ig-like_dom"/>
</dbReference>
<evidence type="ECO:0000256" key="3">
    <source>
        <dbReference type="ARBA" id="ARBA00023136"/>
    </source>
</evidence>
<feature type="domain" description="Ig-like" evidence="9">
    <location>
        <begin position="396"/>
        <end position="489"/>
    </location>
</feature>
<feature type="transmembrane region" description="Helical" evidence="7">
    <location>
        <begin position="616"/>
        <end position="640"/>
    </location>
</feature>
<dbReference type="Pfam" id="PF07679">
    <property type="entry name" value="I-set"/>
    <property type="match status" value="2"/>
</dbReference>
<keyword evidence="7" id="KW-1133">Transmembrane helix</keyword>
<dbReference type="InterPro" id="IPR003961">
    <property type="entry name" value="FN3_dom"/>
</dbReference>
<proteinExistence type="predicted"/>
<keyword evidence="7" id="KW-0812">Transmembrane</keyword>
<keyword evidence="3 7" id="KW-0472">Membrane</keyword>
<dbReference type="InterPro" id="IPR051275">
    <property type="entry name" value="Cell_adhesion_signaling"/>
</dbReference>
<dbReference type="InterPro" id="IPR003599">
    <property type="entry name" value="Ig_sub"/>
</dbReference>
<feature type="domain" description="Ig-like" evidence="9">
    <location>
        <begin position="212"/>
        <end position="302"/>
    </location>
</feature>
<reference evidence="11" key="1">
    <citation type="submission" date="2022-11" db="UniProtKB">
        <authorList>
            <consortium name="WormBaseParasite"/>
        </authorList>
    </citation>
    <scope>IDENTIFICATION</scope>
</reference>
<dbReference type="CDD" id="cd00096">
    <property type="entry name" value="Ig"/>
    <property type="match status" value="4"/>
</dbReference>
<accession>A0A914E346</accession>
<feature type="domain" description="Ig-like" evidence="9">
    <location>
        <begin position="21"/>
        <end position="112"/>
    </location>
</feature>
<keyword evidence="4" id="KW-1015">Disulfide bond</keyword>
<evidence type="ECO:0000256" key="7">
    <source>
        <dbReference type="SAM" id="Phobius"/>
    </source>
</evidence>
<dbReference type="InterPro" id="IPR036116">
    <property type="entry name" value="FN3_sf"/>
</dbReference>
<dbReference type="Pfam" id="PF13895">
    <property type="entry name" value="Ig_2"/>
    <property type="match status" value="1"/>
</dbReference>
<feature type="domain" description="Ig-like" evidence="9">
    <location>
        <begin position="305"/>
        <end position="391"/>
    </location>
</feature>
<dbReference type="PROSITE" id="PS50835">
    <property type="entry name" value="IG_LIKE"/>
    <property type="match status" value="5"/>
</dbReference>
<dbReference type="SUPFAM" id="SSF49265">
    <property type="entry name" value="Fibronectin type III"/>
    <property type="match status" value="1"/>
</dbReference>
<dbReference type="GO" id="GO:0016020">
    <property type="term" value="C:membrane"/>
    <property type="evidence" value="ECO:0007669"/>
    <property type="project" value="UniProtKB-SubCell"/>
</dbReference>
<sequence length="700" mass="78551">MLTQLYVFLLLAVIGINGWQPKLYSKENFVMRVRQDSYVTCHVVLEKDEGNDILPAITWYKDGIEVLPLKTTSRGLTKKDILSKTLYLKNPTYQDNGNYSCEVTVGNQTKMAAVGLNFKDGAKFVNTPIEQYVVNGTEARIQCNVVGDDVAVEWLKNGTVIKENGKYSTENEGRILVIKMYYAHDSGVYQCRWNQDDKNETLDILVTTYEKPAIIQFDLVKTAIEGQDFEMKCIANGKPAPSVRWYKMTDDKVGIQSDYYNNTKNGSLTLHNVRASDAGWYLCEAENLLFDKDSRMIRIDVMGKPKIDPIEKEVAKRGENVTLQCQFHGDGRLHVRWIRNDEVIVQKVFSASNKTQSLNLTLTDVGYADRGFYRCEVSNDAGTVANSTILYVNVPPTIINEAHRNLSVLPLTNVTLSCDADAYPVPIWNWYFSNETTTKLDLKNSTYTKITVTENGGSKLKIKEFLPAHLGNYICEARNANGNDSAVISVVKKFPPAIPLLECDVGNTKDSLYCVDNNSLNNMTEDSPRSYIVYYVEEKTNDASADCCSNGTTLKNCLADRQTVTNNASHLWIYDMKPTTKYILQVVAENEAGESEVSECIWVATAASTSSSPVPIILYIIIAILALILLIDLFCCLAHGKGMFAALYRRVCRRSNDQILPRDDVESPSEQNSFIEEQEVVYESNVMRTGSNSAFNSSKF</sequence>
<feature type="signal peptide" evidence="8">
    <location>
        <begin position="1"/>
        <end position="18"/>
    </location>
</feature>
<dbReference type="SMART" id="SM00409">
    <property type="entry name" value="IG"/>
    <property type="match status" value="5"/>
</dbReference>
<evidence type="ECO:0000256" key="8">
    <source>
        <dbReference type="SAM" id="SignalP"/>
    </source>
</evidence>
<dbReference type="Proteomes" id="UP000887540">
    <property type="component" value="Unplaced"/>
</dbReference>